<evidence type="ECO:0000313" key="3">
    <source>
        <dbReference type="Proteomes" id="UP000297245"/>
    </source>
</evidence>
<evidence type="ECO:0008006" key="4">
    <source>
        <dbReference type="Google" id="ProtNLM"/>
    </source>
</evidence>
<reference evidence="2 3" key="1">
    <citation type="journal article" date="2019" name="Nat. Ecol. Evol.">
        <title>Megaphylogeny resolves global patterns of mushroom evolution.</title>
        <authorList>
            <person name="Varga T."/>
            <person name="Krizsan K."/>
            <person name="Foldi C."/>
            <person name="Dima B."/>
            <person name="Sanchez-Garcia M."/>
            <person name="Sanchez-Ramirez S."/>
            <person name="Szollosi G.J."/>
            <person name="Szarkandi J.G."/>
            <person name="Papp V."/>
            <person name="Albert L."/>
            <person name="Andreopoulos W."/>
            <person name="Angelini C."/>
            <person name="Antonin V."/>
            <person name="Barry K.W."/>
            <person name="Bougher N.L."/>
            <person name="Buchanan P."/>
            <person name="Buyck B."/>
            <person name="Bense V."/>
            <person name="Catcheside P."/>
            <person name="Chovatia M."/>
            <person name="Cooper J."/>
            <person name="Damon W."/>
            <person name="Desjardin D."/>
            <person name="Finy P."/>
            <person name="Geml J."/>
            <person name="Haridas S."/>
            <person name="Hughes K."/>
            <person name="Justo A."/>
            <person name="Karasinski D."/>
            <person name="Kautmanova I."/>
            <person name="Kiss B."/>
            <person name="Kocsube S."/>
            <person name="Kotiranta H."/>
            <person name="LaButti K.M."/>
            <person name="Lechner B.E."/>
            <person name="Liimatainen K."/>
            <person name="Lipzen A."/>
            <person name="Lukacs Z."/>
            <person name="Mihaltcheva S."/>
            <person name="Morgado L.N."/>
            <person name="Niskanen T."/>
            <person name="Noordeloos M.E."/>
            <person name="Ohm R.A."/>
            <person name="Ortiz-Santana B."/>
            <person name="Ovrebo C."/>
            <person name="Racz N."/>
            <person name="Riley R."/>
            <person name="Savchenko A."/>
            <person name="Shiryaev A."/>
            <person name="Soop K."/>
            <person name="Spirin V."/>
            <person name="Szebenyi C."/>
            <person name="Tomsovsky M."/>
            <person name="Tulloss R.E."/>
            <person name="Uehling J."/>
            <person name="Grigoriev I.V."/>
            <person name="Vagvolgyi C."/>
            <person name="Papp T."/>
            <person name="Martin F.M."/>
            <person name="Miettinen O."/>
            <person name="Hibbett D.S."/>
            <person name="Nagy L.G."/>
        </authorList>
    </citation>
    <scope>NUCLEOTIDE SEQUENCE [LARGE SCALE GENOMIC DNA]</scope>
    <source>
        <strain evidence="2 3">CBS 962.96</strain>
    </source>
</reference>
<dbReference type="InterPro" id="IPR040521">
    <property type="entry name" value="KDZ"/>
</dbReference>
<feature type="compositionally biased region" description="Basic and acidic residues" evidence="1">
    <location>
        <begin position="140"/>
        <end position="151"/>
    </location>
</feature>
<accession>A0A4S8KXR7</accession>
<protein>
    <recommendedName>
        <fullName evidence="4">CxC2-like cysteine cluster KDZ transposase-associated domain-containing protein</fullName>
    </recommendedName>
</protein>
<gene>
    <name evidence="2" type="ORF">K435DRAFT_823619</name>
</gene>
<evidence type="ECO:0000256" key="1">
    <source>
        <dbReference type="SAM" id="MobiDB-lite"/>
    </source>
</evidence>
<dbReference type="EMBL" id="ML179882">
    <property type="protein sequence ID" value="THU80673.1"/>
    <property type="molecule type" value="Genomic_DNA"/>
</dbReference>
<proteinExistence type="predicted"/>
<keyword evidence="3" id="KW-1185">Reference proteome</keyword>
<dbReference type="PANTHER" id="PTHR33096">
    <property type="entry name" value="CXC2 DOMAIN-CONTAINING PROTEIN"/>
    <property type="match status" value="1"/>
</dbReference>
<organism evidence="2 3">
    <name type="scientific">Dendrothele bispora (strain CBS 962.96)</name>
    <dbReference type="NCBI Taxonomy" id="1314807"/>
    <lineage>
        <taxon>Eukaryota</taxon>
        <taxon>Fungi</taxon>
        <taxon>Dikarya</taxon>
        <taxon>Basidiomycota</taxon>
        <taxon>Agaricomycotina</taxon>
        <taxon>Agaricomycetes</taxon>
        <taxon>Agaricomycetidae</taxon>
        <taxon>Agaricales</taxon>
        <taxon>Agaricales incertae sedis</taxon>
        <taxon>Dendrothele</taxon>
    </lineage>
</organism>
<feature type="region of interest" description="Disordered" evidence="1">
    <location>
        <begin position="126"/>
        <end position="151"/>
    </location>
</feature>
<dbReference type="PANTHER" id="PTHR33096:SF1">
    <property type="entry name" value="CXC1-LIKE CYSTEINE CLUSTER ASSOCIATED WITH KDZ TRANSPOSASES DOMAIN-CONTAINING PROTEIN"/>
    <property type="match status" value="1"/>
</dbReference>
<dbReference type="AlphaFoldDB" id="A0A4S8KXR7"/>
<dbReference type="OrthoDB" id="3246730at2759"/>
<sequence>MALAYMDWDLDRTQGLNRCGSMLYTEVRTVWVVGFYVAAQAFVRTLCDVRSVPYESYWTQQFIIAYDVYVAITNYIKKTVKKALHRDDPDWRILNACPSCQTEVVGEDTLQVRMLLTMDGNNSLKCMSRRENPSEQGILGRDRERPDSREGGEDYYLSWDENMKDEVTAVALGKYEETGLFITLCRHGFMLAMTDMVRSGEQRKYALACLNRLLSAQKTYRYDVGCDADKTIHRCALCPLVTKAKIRMAVGLMHGHAHNQICQLCYLLLYISGVGIEDLEGCERFFSKLNSLAAKTRYQRHFHRRQAITKYVYHNDNFKVYANLSHFLVNNYWPSSRYPTQMKQFSIADVKVFFTCLDEEKEFLLAMKKQPIVETVEIEYFHVLLDLEKTREQLTTATQAFLGCGLDVPQLTAGLSKEEKKRRRQDIKGIEKTAKDLRELEMKLIRDRQVLETKLDVKTTWTKDCSDWVRVETMANMFGYQKALDRLEAVVARIFELGKAHVAGTGYKMQKHLLSAIRERSKAIQTAIEAYNKAARALDPPKPQLSWSDIMDYTFLSEFDILRHTREDIRQRPSREELQRLHVEIQHLFTYMKEEEDFLLKAESVISAKHPAFAHQIKSHWLERGRFNEVHRKRLLKVMILSGRGPGRR</sequence>
<name>A0A4S8KXR7_DENBC</name>
<dbReference type="Pfam" id="PF18758">
    <property type="entry name" value="KDZ"/>
    <property type="match status" value="1"/>
</dbReference>
<dbReference type="Proteomes" id="UP000297245">
    <property type="component" value="Unassembled WGS sequence"/>
</dbReference>
<evidence type="ECO:0000313" key="2">
    <source>
        <dbReference type="EMBL" id="THU80673.1"/>
    </source>
</evidence>